<keyword evidence="1" id="KW-0328">Glycosyltransferase</keyword>
<dbReference type="EMBL" id="CAJNBJ010000017">
    <property type="protein sequence ID" value="CAE6776704.1"/>
    <property type="molecule type" value="Genomic_DNA"/>
</dbReference>
<dbReference type="Gene3D" id="3.40.50.2000">
    <property type="entry name" value="Glycogen Phosphorylase B"/>
    <property type="match status" value="2"/>
</dbReference>
<comment type="caution">
    <text evidence="3">The sequence shown here is derived from an EMBL/GenBank/DDBJ whole genome shotgun (WGS) entry which is preliminary data.</text>
</comment>
<dbReference type="CDD" id="cd03789">
    <property type="entry name" value="GT9_LPS_heptosyltransferase"/>
    <property type="match status" value="1"/>
</dbReference>
<evidence type="ECO:0000256" key="1">
    <source>
        <dbReference type="ARBA" id="ARBA00022676"/>
    </source>
</evidence>
<dbReference type="PANTHER" id="PTHR30160">
    <property type="entry name" value="TETRAACYLDISACCHARIDE 4'-KINASE-RELATED"/>
    <property type="match status" value="1"/>
</dbReference>
<dbReference type="SUPFAM" id="SSF53756">
    <property type="entry name" value="UDP-Glycosyltransferase/glycogen phosphorylase"/>
    <property type="match status" value="1"/>
</dbReference>
<evidence type="ECO:0008006" key="5">
    <source>
        <dbReference type="Google" id="ProtNLM"/>
    </source>
</evidence>
<dbReference type="RefSeq" id="WP_213043355.1">
    <property type="nucleotide sequence ID" value="NZ_CAJNBJ010000017.1"/>
</dbReference>
<keyword evidence="2" id="KW-0808">Transferase</keyword>
<proteinExistence type="predicted"/>
<gene>
    <name evidence="3" type="ORF">NSPZN2_40552</name>
</gene>
<evidence type="ECO:0000313" key="3">
    <source>
        <dbReference type="EMBL" id="CAE6776704.1"/>
    </source>
</evidence>
<dbReference type="InterPro" id="IPR002201">
    <property type="entry name" value="Glyco_trans_9"/>
</dbReference>
<dbReference type="InterPro" id="IPR051199">
    <property type="entry name" value="LPS_LOS_Heptosyltrfase"/>
</dbReference>
<keyword evidence="4" id="KW-1185">Reference proteome</keyword>
<accession>A0ABN7LZ23</accession>
<evidence type="ECO:0000256" key="2">
    <source>
        <dbReference type="ARBA" id="ARBA00022679"/>
    </source>
</evidence>
<dbReference type="Proteomes" id="UP000675880">
    <property type="component" value="Unassembled WGS sequence"/>
</dbReference>
<protein>
    <recommendedName>
        <fullName evidence="5">Glycosyltransferase, family 9</fullName>
    </recommendedName>
</protein>
<dbReference type="Pfam" id="PF01075">
    <property type="entry name" value="Glyco_transf_9"/>
    <property type="match status" value="1"/>
</dbReference>
<dbReference type="PANTHER" id="PTHR30160:SF1">
    <property type="entry name" value="LIPOPOLYSACCHARIDE 1,2-N-ACETYLGLUCOSAMINETRANSFERASE-RELATED"/>
    <property type="match status" value="1"/>
</dbReference>
<evidence type="ECO:0000313" key="4">
    <source>
        <dbReference type="Proteomes" id="UP000675880"/>
    </source>
</evidence>
<sequence>MRPESNKDPRHLVIQLARLGDVVQTLPALDALRQAHPHRGFDLLCAAPLTAVAAGSGLCDRVLPWDGPRWHAWATRWADNAIDTLREAEDCIASLGALSYGRVYPLNQHARTRLLAQLCADPMMRVSDTEAWEEQMRPWAQYLRQVARERGKNRIHLADAWCGMCGVRPRGRAPIYDQSTGDIPSHVAAIGEREGLWVALAVGAGETDRCVPTEIWSRWIQTFLSRRDDGHVVLIGSGQEREAGQAVLEGVPALLQGHVWDCTGRTTLTQLMEVLRRCQWIVGADTGPLHLGTLVGARALGFYFSRARVHETGPYGTGHWVYQSATTQQPNTWPIAESIALMCDDQPASSDDWTLWRSHMDEWGVCFDDGSASQASEATRATIWQSLAPALCRSAAA</sequence>
<reference evidence="3 4" key="1">
    <citation type="submission" date="2021-02" db="EMBL/GenBank/DDBJ databases">
        <authorList>
            <person name="Han P."/>
        </authorList>
    </citation>
    <scope>NUCLEOTIDE SEQUENCE [LARGE SCALE GENOMIC DNA]</scope>
    <source>
        <strain evidence="3">Candidatus Nitrospira sp. ZN2</strain>
    </source>
</reference>
<organism evidence="3 4">
    <name type="scientific">Nitrospira defluvii</name>
    <dbReference type="NCBI Taxonomy" id="330214"/>
    <lineage>
        <taxon>Bacteria</taxon>
        <taxon>Pseudomonadati</taxon>
        <taxon>Nitrospirota</taxon>
        <taxon>Nitrospiria</taxon>
        <taxon>Nitrospirales</taxon>
        <taxon>Nitrospiraceae</taxon>
        <taxon>Nitrospira</taxon>
    </lineage>
</organism>
<name>A0ABN7LZ23_9BACT</name>